<sequence>MFWALGPRSKKKNVTSSTPLHGGATSSTSLIRKNHSRAQVEIRFKYPVGAVIILVLPRYNGQYEPFRYHYWGYTPISSNPYECPTLPENPDPAHEQRNPTSERLERPQFLCFLRETYSSNTLKVSNWEKKHRDTKTLQYIFIAYTTIQFSHDQKRDDMEVLHSIAEKAARRAGVQVYWLACSCMPEDKYLADDVYRISDVVRGAHSLVNAVGPPGQGHESRVYTTRELLKEWGRRMWAFPEVLLSPNTHPILIYTHGTSEGEPWQKPKSKFPSEAWVDASNSRQLVGHYEGSIMLSPLELVTIAFQCLSTRPLKEESEADIAYVFMGLLRRRPRVNLSDSAFQSFSRLSISNDSDKLLERLICLLPKSTKRKWYVIDDIWDRNLWDVDPFCPVVGVCLGDSVVLSGAFGASIRWK</sequence>
<dbReference type="AlphaFoldDB" id="W6QLG6"/>
<proteinExistence type="predicted"/>
<organism evidence="2 3">
    <name type="scientific">Penicillium roqueforti (strain FM164)</name>
    <dbReference type="NCBI Taxonomy" id="1365484"/>
    <lineage>
        <taxon>Eukaryota</taxon>
        <taxon>Fungi</taxon>
        <taxon>Dikarya</taxon>
        <taxon>Ascomycota</taxon>
        <taxon>Pezizomycotina</taxon>
        <taxon>Eurotiomycetes</taxon>
        <taxon>Eurotiomycetidae</taxon>
        <taxon>Eurotiales</taxon>
        <taxon>Aspergillaceae</taxon>
        <taxon>Penicillium</taxon>
    </lineage>
</organism>
<reference evidence="2" key="1">
    <citation type="journal article" date="2014" name="Nat. Commun.">
        <title>Multiple recent horizontal transfers of a large genomic region in cheese making fungi.</title>
        <authorList>
            <person name="Cheeseman K."/>
            <person name="Ropars J."/>
            <person name="Renault P."/>
            <person name="Dupont J."/>
            <person name="Gouzy J."/>
            <person name="Branca A."/>
            <person name="Abraham A.L."/>
            <person name="Ceppi M."/>
            <person name="Conseiller E."/>
            <person name="Debuchy R."/>
            <person name="Malagnac F."/>
            <person name="Goarin A."/>
            <person name="Silar P."/>
            <person name="Lacoste S."/>
            <person name="Sallet E."/>
            <person name="Bensimon A."/>
            <person name="Giraud T."/>
            <person name="Brygoo Y."/>
        </authorList>
    </citation>
    <scope>NUCLEOTIDE SEQUENCE [LARGE SCALE GENOMIC DNA]</scope>
    <source>
        <strain evidence="2">FM164</strain>
    </source>
</reference>
<protein>
    <submittedName>
        <fullName evidence="2">Genomic scaffold, ProqFM164S03</fullName>
    </submittedName>
</protein>
<feature type="compositionally biased region" description="Polar residues" evidence="1">
    <location>
        <begin position="14"/>
        <end position="31"/>
    </location>
</feature>
<name>W6QLG6_PENRF</name>
<feature type="region of interest" description="Disordered" evidence="1">
    <location>
        <begin position="1"/>
        <end position="32"/>
    </location>
</feature>
<dbReference type="EMBL" id="HG792017">
    <property type="protein sequence ID" value="CDM35059.1"/>
    <property type="molecule type" value="Genomic_DNA"/>
</dbReference>
<dbReference type="STRING" id="1365484.W6QLG6"/>
<keyword evidence="3" id="KW-1185">Reference proteome</keyword>
<accession>W6QLG6</accession>
<evidence type="ECO:0000256" key="1">
    <source>
        <dbReference type="SAM" id="MobiDB-lite"/>
    </source>
</evidence>
<evidence type="ECO:0000313" key="3">
    <source>
        <dbReference type="Proteomes" id="UP000030686"/>
    </source>
</evidence>
<dbReference type="OrthoDB" id="2624308at2759"/>
<dbReference type="OMA" id="PNEYRIR"/>
<gene>
    <name evidence="2" type="ORF">PROQFM164_S03g001786</name>
</gene>
<evidence type="ECO:0000313" key="2">
    <source>
        <dbReference type="EMBL" id="CDM35059.1"/>
    </source>
</evidence>
<dbReference type="Proteomes" id="UP000030686">
    <property type="component" value="Unassembled WGS sequence"/>
</dbReference>